<evidence type="ECO:0000256" key="3">
    <source>
        <dbReference type="ARBA" id="ARBA00023295"/>
    </source>
</evidence>
<dbReference type="Gene3D" id="3.20.20.80">
    <property type="entry name" value="Glycosidases"/>
    <property type="match status" value="1"/>
</dbReference>
<dbReference type="InterPro" id="IPR006103">
    <property type="entry name" value="Glyco_hydro_2_cat"/>
</dbReference>
<dbReference type="SUPFAM" id="SSF49303">
    <property type="entry name" value="beta-Galactosidase/glucuronidase domain"/>
    <property type="match status" value="1"/>
</dbReference>
<feature type="domain" description="Glycoside hydrolase family 2 catalytic" evidence="6">
    <location>
        <begin position="402"/>
        <end position="524"/>
    </location>
</feature>
<proteinExistence type="inferred from homology"/>
<dbReference type="Gene3D" id="2.60.40.10">
    <property type="entry name" value="Immunoglobulins"/>
    <property type="match status" value="1"/>
</dbReference>
<dbReference type="InterPro" id="IPR008979">
    <property type="entry name" value="Galactose-bd-like_sf"/>
</dbReference>
<dbReference type="InterPro" id="IPR013783">
    <property type="entry name" value="Ig-like_fold"/>
</dbReference>
<sequence>MQHPDIPEERRPSGPTRAAVVHGAVAAGAAGALVAAGGTSADAEDLRPSPSRLPQDQPVETGWRPKRPRLTTPWTHEVSASHALPEYPRPQLVRQQWRSLNGVWQFAAVSSGATIRPGADLAERILVPFPVESALSGIMRHEAAMHYRRRFRVPTSWRIGAGRRLLMHFDAVDWSARVLVNGKQVGTHRGAYDRFSFDVTDALHLDRHHRPSGDQEVVVAVEDPTEDGVQPLGKQRTTAFDPATPHSELYYAPVSGVWGTVWLEPVDTVHVTEIVVTPELPHERAGIAVHLSDGASHPVRLTVRSGGRTVARVAGSGGRSAQVHLPGFTAWSPEHPHLYDVDVEVMAAGRDRVTGYFAMRSVEVQQVDGTPRIVLNGRFRSQISCLQQGYWPDGLYTAATDEALRFDVEQAKRLGFTTIRKHQKTESDRWYHWADRLGVLVWQDMPATATGRQPPKQATPAQPPAKGKVEFERELAAVVRRLRAFPCIVMWIPFNEGWGAYDLARVGESVHAIDPTRLIDDMSGTTTADYDEGGGDVLDWHNLGSHDPGPVPPTSDGRAAVIGEFGAFGYAVEGHEWYPGHSRPNQVVAGAEGLTSAYEQALHQVAGFVRDHGLSAANYNLFEDAELQVNGLYTYDRRVLKGDRARLTAATRGVADAEPAS</sequence>
<organism evidence="8 9">
    <name type="scientific">Amnibacterium endophyticum</name>
    <dbReference type="NCBI Taxonomy" id="2109337"/>
    <lineage>
        <taxon>Bacteria</taxon>
        <taxon>Bacillati</taxon>
        <taxon>Actinomycetota</taxon>
        <taxon>Actinomycetes</taxon>
        <taxon>Micrococcales</taxon>
        <taxon>Microbacteriaceae</taxon>
        <taxon>Amnibacterium</taxon>
    </lineage>
</organism>
<evidence type="ECO:0000259" key="7">
    <source>
        <dbReference type="Pfam" id="PF22666"/>
    </source>
</evidence>
<evidence type="ECO:0000256" key="1">
    <source>
        <dbReference type="ARBA" id="ARBA00007401"/>
    </source>
</evidence>
<reference evidence="9" key="1">
    <citation type="journal article" date="2019" name="Int. J. Syst. Evol. Microbiol.">
        <title>The Global Catalogue of Microorganisms (GCM) 10K type strain sequencing project: providing services to taxonomists for standard genome sequencing and annotation.</title>
        <authorList>
            <consortium name="The Broad Institute Genomics Platform"/>
            <consortium name="The Broad Institute Genome Sequencing Center for Infectious Disease"/>
            <person name="Wu L."/>
            <person name="Ma J."/>
        </authorList>
    </citation>
    <scope>NUCLEOTIDE SEQUENCE [LARGE SCALE GENOMIC DNA]</scope>
    <source>
        <strain evidence="9">CGMCC 1.12471</strain>
    </source>
</reference>
<dbReference type="Proteomes" id="UP001597347">
    <property type="component" value="Unassembled WGS sequence"/>
</dbReference>
<evidence type="ECO:0000256" key="4">
    <source>
        <dbReference type="SAM" id="MobiDB-lite"/>
    </source>
</evidence>
<dbReference type="InterPro" id="IPR051913">
    <property type="entry name" value="GH2_Domain-Containing"/>
</dbReference>
<evidence type="ECO:0000313" key="8">
    <source>
        <dbReference type="EMBL" id="MFD1719960.1"/>
    </source>
</evidence>
<dbReference type="InterPro" id="IPR006311">
    <property type="entry name" value="TAT_signal"/>
</dbReference>
<dbReference type="SUPFAM" id="SSF51445">
    <property type="entry name" value="(Trans)glycosidases"/>
    <property type="match status" value="1"/>
</dbReference>
<gene>
    <name evidence="8" type="ORF">ACFSBI_00215</name>
</gene>
<dbReference type="Pfam" id="PF00703">
    <property type="entry name" value="Glyco_hydro_2"/>
    <property type="match status" value="1"/>
</dbReference>
<dbReference type="EMBL" id="JBHUEA010000001">
    <property type="protein sequence ID" value="MFD1719960.1"/>
    <property type="molecule type" value="Genomic_DNA"/>
</dbReference>
<dbReference type="RefSeq" id="WP_377931167.1">
    <property type="nucleotide sequence ID" value="NZ_JBHUEA010000001.1"/>
</dbReference>
<feature type="region of interest" description="Disordered" evidence="4">
    <location>
        <begin position="448"/>
        <end position="467"/>
    </location>
</feature>
<accession>A0ABW4L9N5</accession>
<feature type="domain" description="Beta-mannosidase-like galactose-binding" evidence="7">
    <location>
        <begin position="142"/>
        <end position="228"/>
    </location>
</feature>
<dbReference type="InterPro" id="IPR054593">
    <property type="entry name" value="Beta-mannosidase-like_N2"/>
</dbReference>
<dbReference type="Gene3D" id="2.60.120.260">
    <property type="entry name" value="Galactose-binding domain-like"/>
    <property type="match status" value="1"/>
</dbReference>
<comment type="similarity">
    <text evidence="1">Belongs to the glycosyl hydrolase 2 family.</text>
</comment>
<evidence type="ECO:0000259" key="6">
    <source>
        <dbReference type="Pfam" id="PF02836"/>
    </source>
</evidence>
<keyword evidence="2 8" id="KW-0378">Hydrolase</keyword>
<dbReference type="InterPro" id="IPR006102">
    <property type="entry name" value="Ig-like_GH2"/>
</dbReference>
<evidence type="ECO:0000256" key="2">
    <source>
        <dbReference type="ARBA" id="ARBA00022801"/>
    </source>
</evidence>
<dbReference type="GO" id="GO:0016787">
    <property type="term" value="F:hydrolase activity"/>
    <property type="evidence" value="ECO:0007669"/>
    <property type="project" value="UniProtKB-KW"/>
</dbReference>
<dbReference type="InterPro" id="IPR036156">
    <property type="entry name" value="Beta-gal/glucu_dom_sf"/>
</dbReference>
<dbReference type="PANTHER" id="PTHR42732:SF2">
    <property type="entry name" value="BETA-MANNOSIDASE"/>
    <property type="match status" value="1"/>
</dbReference>
<keyword evidence="9" id="KW-1185">Reference proteome</keyword>
<dbReference type="SUPFAM" id="SSF49785">
    <property type="entry name" value="Galactose-binding domain-like"/>
    <property type="match status" value="1"/>
</dbReference>
<name>A0ABW4L9N5_9MICO</name>
<dbReference type="PANTHER" id="PTHR42732">
    <property type="entry name" value="BETA-GALACTOSIDASE"/>
    <property type="match status" value="1"/>
</dbReference>
<dbReference type="Pfam" id="PF02836">
    <property type="entry name" value="Glyco_hydro_2_C"/>
    <property type="match status" value="1"/>
</dbReference>
<feature type="compositionally biased region" description="Low complexity" evidence="4">
    <location>
        <begin position="453"/>
        <end position="466"/>
    </location>
</feature>
<keyword evidence="3" id="KW-0326">Glycosidase</keyword>
<dbReference type="Pfam" id="PF22666">
    <property type="entry name" value="Glyco_hydro_2_N2"/>
    <property type="match status" value="1"/>
</dbReference>
<feature type="domain" description="Glycoside hydrolase family 2 immunoglobulin-like beta-sandwich" evidence="5">
    <location>
        <begin position="269"/>
        <end position="360"/>
    </location>
</feature>
<feature type="region of interest" description="Disordered" evidence="4">
    <location>
        <begin position="36"/>
        <end position="72"/>
    </location>
</feature>
<evidence type="ECO:0000313" key="9">
    <source>
        <dbReference type="Proteomes" id="UP001597347"/>
    </source>
</evidence>
<protein>
    <submittedName>
        <fullName evidence="8">Glycoside hydrolase family 2 protein</fullName>
    </submittedName>
</protein>
<evidence type="ECO:0000259" key="5">
    <source>
        <dbReference type="Pfam" id="PF00703"/>
    </source>
</evidence>
<dbReference type="PROSITE" id="PS51318">
    <property type="entry name" value="TAT"/>
    <property type="match status" value="1"/>
</dbReference>
<dbReference type="InterPro" id="IPR017853">
    <property type="entry name" value="GH"/>
</dbReference>
<comment type="caution">
    <text evidence="8">The sequence shown here is derived from an EMBL/GenBank/DDBJ whole genome shotgun (WGS) entry which is preliminary data.</text>
</comment>